<feature type="region of interest" description="Disordered" evidence="1">
    <location>
        <begin position="1"/>
        <end position="22"/>
    </location>
</feature>
<dbReference type="InterPro" id="IPR003346">
    <property type="entry name" value="Transposase_20"/>
</dbReference>
<evidence type="ECO:0000313" key="4">
    <source>
        <dbReference type="Proteomes" id="UP000007880"/>
    </source>
</evidence>
<evidence type="ECO:0000313" key="3">
    <source>
        <dbReference type="EMBL" id="BAL99629.1"/>
    </source>
</evidence>
<dbReference type="AlphaFoldDB" id="I0I2Z2"/>
<dbReference type="GO" id="GO:0006313">
    <property type="term" value="P:DNA transposition"/>
    <property type="evidence" value="ECO:0007669"/>
    <property type="project" value="InterPro"/>
</dbReference>
<dbReference type="PATRIC" id="fig|926550.5.peg.1785"/>
<dbReference type="STRING" id="926550.CLDAP_15900"/>
<keyword evidence="4" id="KW-1185">Reference proteome</keyword>
<dbReference type="Proteomes" id="UP000007880">
    <property type="component" value="Chromosome"/>
</dbReference>
<sequence length="172" mass="19600">MRRPPRPLTSPGRRGRHRPWHRPRLAQDILAETGIDMTRYPTAGHLAAWAKLCPSDRRSGTKRLLAATGHGNRHLRAKLVQAAWAAIKVKKPYFAACFQRLTGRHGAKRATIAIAHRILIALYHMLKQRKPFKDLGAIYYDERHQAQLIKRTERRFAQLGLKLTVEPLLAAA</sequence>
<reference evidence="3 4" key="1">
    <citation type="submission" date="2012-02" db="EMBL/GenBank/DDBJ databases">
        <title>Complete genome sequence of Caldilinea aerophila DSM 14535 (= NBRC 102666).</title>
        <authorList>
            <person name="Oguchi A."/>
            <person name="Hosoyama A."/>
            <person name="Sekine M."/>
            <person name="Fukai R."/>
            <person name="Kato Y."/>
            <person name="Nakamura S."/>
            <person name="Hanada S."/>
            <person name="Yamazaki S."/>
            <person name="Fujita N."/>
        </authorList>
    </citation>
    <scope>NUCLEOTIDE SEQUENCE [LARGE SCALE GENOMIC DNA]</scope>
    <source>
        <strain evidence="4">DSM 14535 / JCM 11387 / NBRC 104270 / STL-6-O1</strain>
    </source>
</reference>
<name>I0I2Z2_CALAS</name>
<dbReference type="KEGG" id="cap:CLDAP_15900"/>
<dbReference type="EMBL" id="AP012337">
    <property type="protein sequence ID" value="BAL99629.1"/>
    <property type="molecule type" value="Genomic_DNA"/>
</dbReference>
<protein>
    <submittedName>
        <fullName evidence="3">Putative transposase</fullName>
    </submittedName>
</protein>
<evidence type="ECO:0000259" key="2">
    <source>
        <dbReference type="Pfam" id="PF02371"/>
    </source>
</evidence>
<proteinExistence type="predicted"/>
<organism evidence="3 4">
    <name type="scientific">Caldilinea aerophila (strain DSM 14535 / JCM 11387 / NBRC 104270 / STL-6-O1)</name>
    <dbReference type="NCBI Taxonomy" id="926550"/>
    <lineage>
        <taxon>Bacteria</taxon>
        <taxon>Bacillati</taxon>
        <taxon>Chloroflexota</taxon>
        <taxon>Caldilineae</taxon>
        <taxon>Caldilineales</taxon>
        <taxon>Caldilineaceae</taxon>
        <taxon>Caldilinea</taxon>
    </lineage>
</organism>
<dbReference type="OrthoDB" id="9815354at2"/>
<dbReference type="GO" id="GO:0004803">
    <property type="term" value="F:transposase activity"/>
    <property type="evidence" value="ECO:0007669"/>
    <property type="project" value="InterPro"/>
</dbReference>
<feature type="domain" description="Transposase IS116/IS110/IS902 C-terminal" evidence="2">
    <location>
        <begin position="23"/>
        <end position="96"/>
    </location>
</feature>
<dbReference type="RefSeq" id="WP_014432868.1">
    <property type="nucleotide sequence ID" value="NC_017079.1"/>
</dbReference>
<dbReference type="PANTHER" id="PTHR33055:SF15">
    <property type="entry name" value="TRANSPOSASE-RELATED"/>
    <property type="match status" value="1"/>
</dbReference>
<gene>
    <name evidence="3" type="ordered locus">CLDAP_15900</name>
</gene>
<evidence type="ECO:0000256" key="1">
    <source>
        <dbReference type="SAM" id="MobiDB-lite"/>
    </source>
</evidence>
<dbReference type="HOGENOM" id="CLU_036902_11_2_0"/>
<accession>I0I2Z2</accession>
<dbReference type="Pfam" id="PF02371">
    <property type="entry name" value="Transposase_20"/>
    <property type="match status" value="1"/>
</dbReference>
<dbReference type="GO" id="GO:0003677">
    <property type="term" value="F:DNA binding"/>
    <property type="evidence" value="ECO:0007669"/>
    <property type="project" value="InterPro"/>
</dbReference>
<dbReference type="eggNOG" id="COG3547">
    <property type="taxonomic scope" value="Bacteria"/>
</dbReference>
<dbReference type="PANTHER" id="PTHR33055">
    <property type="entry name" value="TRANSPOSASE FOR INSERTION SEQUENCE ELEMENT IS1111A"/>
    <property type="match status" value="1"/>
</dbReference>
<dbReference type="InterPro" id="IPR047650">
    <property type="entry name" value="Transpos_IS110"/>
</dbReference>
<feature type="compositionally biased region" description="Basic residues" evidence="1">
    <location>
        <begin position="13"/>
        <end position="22"/>
    </location>
</feature>